<name>A0A6I6D4I2_9GAMM</name>
<feature type="compositionally biased region" description="Low complexity" evidence="4">
    <location>
        <begin position="269"/>
        <end position="285"/>
    </location>
</feature>
<evidence type="ECO:0000259" key="5">
    <source>
        <dbReference type="PROSITE" id="PS50893"/>
    </source>
</evidence>
<dbReference type="InterPro" id="IPR003593">
    <property type="entry name" value="AAA+_ATPase"/>
</dbReference>
<dbReference type="EMBL" id="CP046415">
    <property type="protein sequence ID" value="QGT78464.1"/>
    <property type="molecule type" value="Genomic_DNA"/>
</dbReference>
<reference evidence="6 7" key="1">
    <citation type="submission" date="2019-11" db="EMBL/GenBank/DDBJ databases">
        <authorList>
            <person name="Zhang J."/>
            <person name="Sun C."/>
        </authorList>
    </citation>
    <scope>NUCLEOTIDE SEQUENCE [LARGE SCALE GENOMIC DNA]</scope>
    <source>
        <strain evidence="7">sp2</strain>
    </source>
</reference>
<keyword evidence="2" id="KW-0547">Nucleotide-binding</keyword>
<dbReference type="SMART" id="SM00382">
    <property type="entry name" value="AAA"/>
    <property type="match status" value="1"/>
</dbReference>
<dbReference type="GO" id="GO:0016887">
    <property type="term" value="F:ATP hydrolysis activity"/>
    <property type="evidence" value="ECO:0007669"/>
    <property type="project" value="InterPro"/>
</dbReference>
<dbReference type="Proteomes" id="UP000427716">
    <property type="component" value="Chromosome"/>
</dbReference>
<dbReference type="Pfam" id="PF00005">
    <property type="entry name" value="ABC_tran"/>
    <property type="match status" value="1"/>
</dbReference>
<dbReference type="InterPro" id="IPR027417">
    <property type="entry name" value="P-loop_NTPase"/>
</dbReference>
<proteinExistence type="predicted"/>
<sequence>MPQPAPPVMTATSTETRMSTLETDQPAIVLDGVSFGFDRDPILERIDLVIPRGAFTVIVGPNGGGKTTLLHLILGLYRPDTGTVRVFGDKPGRHPERIGYVPQHGNLAPGFPATVEQVVLMGLPHGRRHGPGFHADERARAQLALERTGIPELAQRPFGALSGGQRQRVLIARALITEPELLLLDEPFSNIDPYGRACIHETLDGLGGTLTRVMVSHDLGITRQAVSQVLAVNRWLVSGDGPAITEEMLGLMYGQHGADCPMGHSARNAHLAPSASSSHPGGEAR</sequence>
<dbReference type="InterPro" id="IPR003439">
    <property type="entry name" value="ABC_transporter-like_ATP-bd"/>
</dbReference>
<feature type="region of interest" description="Disordered" evidence="4">
    <location>
        <begin position="264"/>
        <end position="285"/>
    </location>
</feature>
<keyword evidence="3 6" id="KW-0067">ATP-binding</keyword>
<feature type="region of interest" description="Disordered" evidence="4">
    <location>
        <begin position="1"/>
        <end position="22"/>
    </location>
</feature>
<dbReference type="PROSITE" id="PS00211">
    <property type="entry name" value="ABC_TRANSPORTER_1"/>
    <property type="match status" value="1"/>
</dbReference>
<dbReference type="AlphaFoldDB" id="A0A6I6D4I2"/>
<evidence type="ECO:0000256" key="3">
    <source>
        <dbReference type="ARBA" id="ARBA00022840"/>
    </source>
</evidence>
<organism evidence="6 7">
    <name type="scientific">Guyparkeria halophila</name>
    <dbReference type="NCBI Taxonomy" id="47960"/>
    <lineage>
        <taxon>Bacteria</taxon>
        <taxon>Pseudomonadati</taxon>
        <taxon>Pseudomonadota</taxon>
        <taxon>Gammaproteobacteria</taxon>
        <taxon>Chromatiales</taxon>
        <taxon>Thioalkalibacteraceae</taxon>
        <taxon>Guyparkeria</taxon>
    </lineage>
</organism>
<gene>
    <name evidence="6" type="ORF">GM160_05860</name>
</gene>
<evidence type="ECO:0000313" key="6">
    <source>
        <dbReference type="EMBL" id="QGT78464.1"/>
    </source>
</evidence>
<dbReference type="Gene3D" id="3.40.50.300">
    <property type="entry name" value="P-loop containing nucleotide triphosphate hydrolases"/>
    <property type="match status" value="1"/>
</dbReference>
<evidence type="ECO:0000256" key="4">
    <source>
        <dbReference type="SAM" id="MobiDB-lite"/>
    </source>
</evidence>
<dbReference type="PROSITE" id="PS50893">
    <property type="entry name" value="ABC_TRANSPORTER_2"/>
    <property type="match status" value="1"/>
</dbReference>
<dbReference type="CDD" id="cd03235">
    <property type="entry name" value="ABC_Metallic_Cations"/>
    <property type="match status" value="1"/>
</dbReference>
<dbReference type="InterPro" id="IPR017871">
    <property type="entry name" value="ABC_transporter-like_CS"/>
</dbReference>
<dbReference type="GO" id="GO:0005524">
    <property type="term" value="F:ATP binding"/>
    <property type="evidence" value="ECO:0007669"/>
    <property type="project" value="UniProtKB-KW"/>
</dbReference>
<protein>
    <submittedName>
        <fullName evidence="6">ATP-binding cassette domain-containing protein</fullName>
    </submittedName>
</protein>
<accession>A0A6I6D4I2</accession>
<feature type="domain" description="ABC transporter" evidence="5">
    <location>
        <begin position="28"/>
        <end position="265"/>
    </location>
</feature>
<dbReference type="SUPFAM" id="SSF52540">
    <property type="entry name" value="P-loop containing nucleoside triphosphate hydrolases"/>
    <property type="match status" value="1"/>
</dbReference>
<dbReference type="PANTHER" id="PTHR42734">
    <property type="entry name" value="METAL TRANSPORT SYSTEM ATP-BINDING PROTEIN TM_0124-RELATED"/>
    <property type="match status" value="1"/>
</dbReference>
<dbReference type="InterPro" id="IPR050153">
    <property type="entry name" value="Metal_Ion_Import_ABC"/>
</dbReference>
<keyword evidence="1" id="KW-0813">Transport</keyword>
<evidence type="ECO:0000313" key="7">
    <source>
        <dbReference type="Proteomes" id="UP000427716"/>
    </source>
</evidence>
<feature type="compositionally biased region" description="Polar residues" evidence="4">
    <location>
        <begin position="10"/>
        <end position="22"/>
    </location>
</feature>
<evidence type="ECO:0000256" key="2">
    <source>
        <dbReference type="ARBA" id="ARBA00022741"/>
    </source>
</evidence>
<dbReference type="KEGG" id="ghl:GM160_05860"/>
<keyword evidence="7" id="KW-1185">Reference proteome</keyword>
<evidence type="ECO:0000256" key="1">
    <source>
        <dbReference type="ARBA" id="ARBA00022448"/>
    </source>
</evidence>